<proteinExistence type="predicted"/>
<dbReference type="EC" id="2.7.7.65" evidence="6"/>
<dbReference type="InterPro" id="IPR050469">
    <property type="entry name" value="Diguanylate_Cyclase"/>
</dbReference>
<evidence type="ECO:0000256" key="13">
    <source>
        <dbReference type="ARBA" id="ARBA00022842"/>
    </source>
</evidence>
<gene>
    <name evidence="23" type="ORF">A9B99_02725</name>
</gene>
<keyword evidence="10 21" id="KW-0812">Transmembrane</keyword>
<comment type="pathway">
    <text evidence="3">Purine metabolism; 3',5'-cyclic di-GMP biosynthesis.</text>
</comment>
<dbReference type="NCBIfam" id="TIGR00254">
    <property type="entry name" value="GGDEF"/>
    <property type="match status" value="1"/>
</dbReference>
<comment type="subcellular location">
    <subcellularLocation>
        <location evidence="2">Cell inner membrane</location>
        <topology evidence="2">Multi-pass membrane protein</topology>
    </subcellularLocation>
</comment>
<dbReference type="SUPFAM" id="SSF55073">
    <property type="entry name" value="Nucleotide cyclase"/>
    <property type="match status" value="1"/>
</dbReference>
<dbReference type="UniPathway" id="UPA00694"/>
<sequence>MFAKLTTIKNPQKLVTLCFTLVFFGASLLMWREGAMLEQAYISDQRNTLDNIASSLDKQLQHSVDILFFYQQAMEFSLDTPFITNNTHPGMKAFNRERHKPWWSVSYDQRRTIPVFGVSEAFVEQHSDLMRNNNTIDRELSAALELSYLLPLSRYASTLQFNTWYISRAGMFVSSNGHVLDKSLQTTFQRMLSRPSFARQSLANNPGRAVCWSYYQDKENPEYQVVTASIPLDYEGHWYGVIGMDFTLDVLHGYLKGIAEQHSTTDGAVYLLDSKLTALTSSMGRHGEHLVMSPVDQARLAQDMSSNTVGALRMQNRFITWAKLDSFDGVLIREHNLYQGFQGDFGHIIMLLLFVWVMFTVLLTGTWYFIRRLVINMSVMQNTLSWRANYDTMTRLFNRGAFIDQAQQLSASCRPNTQPFSVIQLDLDHFKSINDTWGHQAGDKVLKHVAAVISNTVRKQDIAGRVGGEEFCIVMPGASIADATQAAERIRERLASKPVVYSAEVLIAISASFGVSSSTEKGDYDFEHLQSVADKRLYAAKEGGRNRVCAED</sequence>
<dbReference type="AlphaFoldDB" id="A0A1B7L8J2"/>
<keyword evidence="7" id="KW-1003">Cell membrane</keyword>
<feature type="transmembrane region" description="Helical" evidence="21">
    <location>
        <begin position="345"/>
        <end position="370"/>
    </location>
</feature>
<dbReference type="EMBL" id="LYRP01000001">
    <property type="protein sequence ID" value="OAT78653.1"/>
    <property type="molecule type" value="Genomic_DNA"/>
</dbReference>
<evidence type="ECO:0000256" key="7">
    <source>
        <dbReference type="ARBA" id="ARBA00022475"/>
    </source>
</evidence>
<dbReference type="PROSITE" id="PS50887">
    <property type="entry name" value="GGDEF"/>
    <property type="match status" value="1"/>
</dbReference>
<comment type="cofactor">
    <cofactor evidence="1">
        <name>Mg(2+)</name>
        <dbReference type="ChEBI" id="CHEBI:18420"/>
    </cofactor>
</comment>
<dbReference type="SMART" id="SM00267">
    <property type="entry name" value="GGDEF"/>
    <property type="match status" value="1"/>
</dbReference>
<keyword evidence="12" id="KW-0547">Nucleotide-binding</keyword>
<comment type="pathway">
    <text evidence="4">Glycan metabolism; bacterial cellulose biosynthesis.</text>
</comment>
<dbReference type="PANTHER" id="PTHR45138:SF16">
    <property type="entry name" value="DIGUANYLATE CYCLASE DGCQ-RELATED"/>
    <property type="match status" value="1"/>
</dbReference>
<evidence type="ECO:0000256" key="14">
    <source>
        <dbReference type="ARBA" id="ARBA00022916"/>
    </source>
</evidence>
<evidence type="ECO:0000256" key="2">
    <source>
        <dbReference type="ARBA" id="ARBA00004429"/>
    </source>
</evidence>
<keyword evidence="24" id="KW-1185">Reference proteome</keyword>
<dbReference type="Gene3D" id="3.30.70.270">
    <property type="match status" value="1"/>
</dbReference>
<dbReference type="GO" id="GO:0046872">
    <property type="term" value="F:metal ion binding"/>
    <property type="evidence" value="ECO:0007669"/>
    <property type="project" value="UniProtKB-KW"/>
</dbReference>
<reference evidence="24" key="1">
    <citation type="submission" date="2016-05" db="EMBL/GenBank/DDBJ databases">
        <authorList>
            <person name="Behera P."/>
            <person name="Vaishampayan P."/>
            <person name="Singh N."/>
            <person name="Raina V."/>
            <person name="Suar M."/>
            <person name="Pattnaik A."/>
            <person name="Rastogi G."/>
        </authorList>
    </citation>
    <scope>NUCLEOTIDE SEQUENCE [LARGE SCALE GENOMIC DNA]</scope>
    <source>
        <strain evidence="24">MP23</strain>
    </source>
</reference>
<comment type="caution">
    <text evidence="23">The sequence shown here is derived from an EMBL/GenBank/DDBJ whole genome shotgun (WGS) entry which is preliminary data.</text>
</comment>
<evidence type="ECO:0000256" key="3">
    <source>
        <dbReference type="ARBA" id="ARBA00004665"/>
    </source>
</evidence>
<dbReference type="InterPro" id="IPR000160">
    <property type="entry name" value="GGDEF_dom"/>
</dbReference>
<dbReference type="PANTHER" id="PTHR45138">
    <property type="entry name" value="REGULATORY COMPONENTS OF SENSORY TRANSDUCTION SYSTEM"/>
    <property type="match status" value="1"/>
</dbReference>
<evidence type="ECO:0000313" key="24">
    <source>
        <dbReference type="Proteomes" id="UP000078225"/>
    </source>
</evidence>
<comment type="subunit">
    <text evidence="5">Homodimer.</text>
</comment>
<dbReference type="FunFam" id="3.30.70.270:FF:000001">
    <property type="entry name" value="Diguanylate cyclase domain protein"/>
    <property type="match status" value="1"/>
</dbReference>
<dbReference type="STRING" id="1691903.A9B99_02725"/>
<protein>
    <recommendedName>
        <fullName evidence="6">diguanylate cyclase</fullName>
        <ecNumber evidence="6">2.7.7.65</ecNumber>
    </recommendedName>
    <alternativeName>
        <fullName evidence="18">Cellulose synthesis regulatory protein</fullName>
    </alternativeName>
</protein>
<evidence type="ECO:0000256" key="12">
    <source>
        <dbReference type="ARBA" id="ARBA00022741"/>
    </source>
</evidence>
<evidence type="ECO:0000256" key="15">
    <source>
        <dbReference type="ARBA" id="ARBA00022989"/>
    </source>
</evidence>
<dbReference type="GO" id="GO:0030244">
    <property type="term" value="P:cellulose biosynthetic process"/>
    <property type="evidence" value="ECO:0007669"/>
    <property type="project" value="UniProtKB-KW"/>
</dbReference>
<evidence type="ECO:0000256" key="10">
    <source>
        <dbReference type="ARBA" id="ARBA00022692"/>
    </source>
</evidence>
<evidence type="ECO:0000256" key="4">
    <source>
        <dbReference type="ARBA" id="ARBA00005186"/>
    </source>
</evidence>
<dbReference type="GO" id="GO:0052621">
    <property type="term" value="F:diguanylate cyclase activity"/>
    <property type="evidence" value="ECO:0007669"/>
    <property type="project" value="UniProtKB-EC"/>
</dbReference>
<dbReference type="RefSeq" id="WP_064594374.1">
    <property type="nucleotide sequence ID" value="NZ_LYRP01000001.1"/>
</dbReference>
<organism evidence="23 24">
    <name type="scientific">Mangrovibacter phragmitis</name>
    <dbReference type="NCBI Taxonomy" id="1691903"/>
    <lineage>
        <taxon>Bacteria</taxon>
        <taxon>Pseudomonadati</taxon>
        <taxon>Pseudomonadota</taxon>
        <taxon>Gammaproteobacteria</taxon>
        <taxon>Enterobacterales</taxon>
        <taxon>Enterobacteriaceae</taxon>
        <taxon>Mangrovibacter</taxon>
    </lineage>
</organism>
<evidence type="ECO:0000256" key="1">
    <source>
        <dbReference type="ARBA" id="ARBA00001946"/>
    </source>
</evidence>
<evidence type="ECO:0000256" key="16">
    <source>
        <dbReference type="ARBA" id="ARBA00023134"/>
    </source>
</evidence>
<dbReference type="CDD" id="cd01949">
    <property type="entry name" value="GGDEF"/>
    <property type="match status" value="1"/>
</dbReference>
<comment type="catalytic activity">
    <reaction evidence="19">
        <text>2 GTP = 3',3'-c-di-GMP + 2 diphosphate</text>
        <dbReference type="Rhea" id="RHEA:24898"/>
        <dbReference type="ChEBI" id="CHEBI:33019"/>
        <dbReference type="ChEBI" id="CHEBI:37565"/>
        <dbReference type="ChEBI" id="CHEBI:58805"/>
        <dbReference type="EC" id="2.7.7.65"/>
    </reaction>
</comment>
<name>A0A1B7L8J2_9ENTR</name>
<keyword evidence="15 21" id="KW-1133">Transmembrane helix</keyword>
<dbReference type="GO" id="GO:0043709">
    <property type="term" value="P:cell adhesion involved in single-species biofilm formation"/>
    <property type="evidence" value="ECO:0007669"/>
    <property type="project" value="TreeGrafter"/>
</dbReference>
<keyword evidence="8" id="KW-0997">Cell inner membrane</keyword>
<evidence type="ECO:0000256" key="17">
    <source>
        <dbReference type="ARBA" id="ARBA00023136"/>
    </source>
</evidence>
<evidence type="ECO:0000313" key="23">
    <source>
        <dbReference type="EMBL" id="OAT78653.1"/>
    </source>
</evidence>
<evidence type="ECO:0000256" key="21">
    <source>
        <dbReference type="SAM" id="Phobius"/>
    </source>
</evidence>
<evidence type="ECO:0000256" key="18">
    <source>
        <dbReference type="ARBA" id="ARBA00031311"/>
    </source>
</evidence>
<dbReference type="GO" id="GO:0005525">
    <property type="term" value="F:GTP binding"/>
    <property type="evidence" value="ECO:0007669"/>
    <property type="project" value="UniProtKB-KW"/>
</dbReference>
<dbReference type="UniPathway" id="UPA00599"/>
<dbReference type="GO" id="GO:0005886">
    <property type="term" value="C:plasma membrane"/>
    <property type="evidence" value="ECO:0007669"/>
    <property type="project" value="UniProtKB-SubCell"/>
</dbReference>
<keyword evidence="11" id="KW-0479">Metal-binding</keyword>
<accession>A0A1B7L8J2</accession>
<dbReference type="NCBIfam" id="NF011955">
    <property type="entry name" value="PRK15426.1"/>
    <property type="match status" value="1"/>
</dbReference>
<evidence type="ECO:0000256" key="11">
    <source>
        <dbReference type="ARBA" id="ARBA00022723"/>
    </source>
</evidence>
<feature type="domain" description="GGDEF" evidence="22">
    <location>
        <begin position="418"/>
        <end position="552"/>
    </location>
</feature>
<evidence type="ECO:0000256" key="5">
    <source>
        <dbReference type="ARBA" id="ARBA00011738"/>
    </source>
</evidence>
<keyword evidence="13" id="KW-0460">Magnesium</keyword>
<keyword evidence="17 21" id="KW-0472">Membrane</keyword>
<evidence type="ECO:0000259" key="22">
    <source>
        <dbReference type="PROSITE" id="PS50887"/>
    </source>
</evidence>
<dbReference type="Proteomes" id="UP000078225">
    <property type="component" value="Unassembled WGS sequence"/>
</dbReference>
<dbReference type="InterPro" id="IPR033416">
    <property type="entry name" value="CHASE7"/>
</dbReference>
<dbReference type="InterPro" id="IPR043128">
    <property type="entry name" value="Rev_trsase/Diguanyl_cyclase"/>
</dbReference>
<keyword evidence="16" id="KW-0342">GTP-binding</keyword>
<evidence type="ECO:0000256" key="19">
    <source>
        <dbReference type="ARBA" id="ARBA00034247"/>
    </source>
</evidence>
<evidence type="ECO:0000256" key="9">
    <source>
        <dbReference type="ARBA" id="ARBA00022679"/>
    </source>
</evidence>
<evidence type="ECO:0000256" key="6">
    <source>
        <dbReference type="ARBA" id="ARBA00012528"/>
    </source>
</evidence>
<dbReference type="OrthoDB" id="9813903at2"/>
<comment type="function">
    <text evidence="20">Catalyzes the synthesis of cyclic-di-GMP (c-di-GMP) via the condensation of 2 GTP molecules. Cyclic-di-GMP is a second messenger which controls cell surface-associated traits in bacteria. Involved in the regulation of cellulose production.</text>
</comment>
<keyword evidence="9" id="KW-0808">Transferase</keyword>
<dbReference type="GO" id="GO:1902201">
    <property type="term" value="P:negative regulation of bacterial-type flagellum-dependent cell motility"/>
    <property type="evidence" value="ECO:0007669"/>
    <property type="project" value="TreeGrafter"/>
</dbReference>
<dbReference type="Pfam" id="PF00990">
    <property type="entry name" value="GGDEF"/>
    <property type="match status" value="1"/>
</dbReference>
<keyword evidence="14" id="KW-0135">Cellulose biosynthesis</keyword>
<evidence type="ECO:0000256" key="8">
    <source>
        <dbReference type="ARBA" id="ARBA00022519"/>
    </source>
</evidence>
<dbReference type="Pfam" id="PF17151">
    <property type="entry name" value="CHASE7"/>
    <property type="match status" value="1"/>
</dbReference>
<evidence type="ECO:0000256" key="20">
    <source>
        <dbReference type="ARBA" id="ARBA00045634"/>
    </source>
</evidence>
<dbReference type="InterPro" id="IPR029787">
    <property type="entry name" value="Nucleotide_cyclase"/>
</dbReference>